<name>A0A4S8J7I2_MUSBA</name>
<evidence type="ECO:0000256" key="18">
    <source>
        <dbReference type="RuleBase" id="RU362060"/>
    </source>
</evidence>
<evidence type="ECO:0000256" key="4">
    <source>
        <dbReference type="ARBA" id="ARBA00012313"/>
    </source>
</evidence>
<feature type="disulfide bond" evidence="17">
    <location>
        <begin position="126"/>
        <end position="328"/>
    </location>
</feature>
<evidence type="ECO:0000313" key="21">
    <source>
        <dbReference type="Proteomes" id="UP000317650"/>
    </source>
</evidence>
<evidence type="ECO:0000256" key="10">
    <source>
        <dbReference type="ARBA" id="ARBA00023004"/>
    </source>
</evidence>
<feature type="binding site" description="axial binding residue" evidence="15">
    <location>
        <position position="198"/>
    </location>
    <ligand>
        <name>heme b</name>
        <dbReference type="ChEBI" id="CHEBI:60344"/>
    </ligand>
    <ligandPart>
        <name>Fe</name>
        <dbReference type="ChEBI" id="CHEBI:18248"/>
    </ligandPart>
</feature>
<gene>
    <name evidence="20" type="ORF">C4D60_Mb03t04580</name>
</gene>
<feature type="binding site" evidence="15">
    <location>
        <position position="199"/>
    </location>
    <ligand>
        <name>Ca(2+)</name>
        <dbReference type="ChEBI" id="CHEBI:29108"/>
        <label>2</label>
    </ligand>
</feature>
<evidence type="ECO:0000256" key="16">
    <source>
        <dbReference type="PIRSR" id="PIRSR600823-4"/>
    </source>
</evidence>
<evidence type="ECO:0000256" key="11">
    <source>
        <dbReference type="ARBA" id="ARBA00023157"/>
    </source>
</evidence>
<evidence type="ECO:0000256" key="13">
    <source>
        <dbReference type="ARBA" id="ARBA00023324"/>
    </source>
</evidence>
<comment type="similarity">
    <text evidence="3">Belongs to the peroxidase family. Ascorbate peroxidase subfamily.</text>
</comment>
<feature type="site" description="Transition state stabilizer" evidence="16">
    <location>
        <position position="71"/>
    </location>
</feature>
<keyword evidence="10 15" id="KW-0408">Iron</keyword>
<dbReference type="PROSITE" id="PS50873">
    <property type="entry name" value="PEROXIDASE_4"/>
    <property type="match status" value="1"/>
</dbReference>
<sequence length="333" mass="35622">MDPKLHQTILLSSFKLIPFILIAVFLLSTPSASQLSSDFYLFSCPNVERLVRNTVESASALDSTIPGKLLRLLFHDCLIEGCDASVLIQGKGTERSDPANKSLGGFYVVDSAKELLEVLCPGTVSCADILVLAARDAVELTGGPSVEVPLGRRDGLVSSASNVRPNMVDTSFSVDELAQRFTSKGLSMDDLVVLSGAHTVGSSHCDAFSERFKQSSNGTMVPVDTSLEKGYAKQLAETCRAGASATTTVDNDPSTPSSFDNQYYVNLLANRGLLHSDSVLVTDARTRSTVEAFSESQDAFFMTWAESFVKLSTIGVKTGDDGEIRFSCSSVNG</sequence>
<feature type="binding site" evidence="15">
    <location>
        <position position="81"/>
    </location>
    <ligand>
        <name>Ca(2+)</name>
        <dbReference type="ChEBI" id="CHEBI:29108"/>
        <label>1</label>
    </ligand>
</feature>
<comment type="function">
    <text evidence="2">Removal of H(2)O(2), oxidation of toxic reductants, biosynthesis and degradation of lignin, suberization, auxin catabolism, response to environmental stresses such as wounding, pathogen attack and oxidative stress. These functions might be dependent on each isozyme/isoform in each plant tissue.</text>
</comment>
<keyword evidence="9 18" id="KW-0560">Oxidoreductase</keyword>
<dbReference type="STRING" id="52838.A0A4S8J7I2"/>
<dbReference type="PANTHER" id="PTHR31517:SF17">
    <property type="entry name" value="PEROXIDASE 6"/>
    <property type="match status" value="1"/>
</dbReference>
<dbReference type="InterPro" id="IPR002016">
    <property type="entry name" value="Haem_peroxidase"/>
</dbReference>
<keyword evidence="11 17" id="KW-1015">Disulfide bond</keyword>
<dbReference type="FunFam" id="1.10.520.10:FF:000008">
    <property type="entry name" value="Peroxidase"/>
    <property type="match status" value="1"/>
</dbReference>
<dbReference type="GO" id="GO:0042744">
    <property type="term" value="P:hydrogen peroxide catabolic process"/>
    <property type="evidence" value="ECO:0007669"/>
    <property type="project" value="UniProtKB-KW"/>
</dbReference>
<organism evidence="20 21">
    <name type="scientific">Musa balbisiana</name>
    <name type="common">Banana</name>
    <dbReference type="NCBI Taxonomy" id="52838"/>
    <lineage>
        <taxon>Eukaryota</taxon>
        <taxon>Viridiplantae</taxon>
        <taxon>Streptophyta</taxon>
        <taxon>Embryophyta</taxon>
        <taxon>Tracheophyta</taxon>
        <taxon>Spermatophyta</taxon>
        <taxon>Magnoliopsida</taxon>
        <taxon>Liliopsida</taxon>
        <taxon>Zingiberales</taxon>
        <taxon>Musaceae</taxon>
        <taxon>Musa</taxon>
    </lineage>
</organism>
<evidence type="ECO:0000256" key="7">
    <source>
        <dbReference type="ARBA" id="ARBA00022723"/>
    </source>
</evidence>
<dbReference type="Gene3D" id="1.10.520.10">
    <property type="match status" value="1"/>
</dbReference>
<keyword evidence="12" id="KW-0873">Pyrrolidone carboxylic acid</keyword>
<dbReference type="Proteomes" id="UP000317650">
    <property type="component" value="Chromosome 3"/>
</dbReference>
<comment type="subcellular location">
    <subcellularLocation>
        <location evidence="18">Secreted</location>
    </subcellularLocation>
</comment>
<dbReference type="GO" id="GO:0046872">
    <property type="term" value="F:metal ion binding"/>
    <property type="evidence" value="ECO:0007669"/>
    <property type="project" value="UniProtKB-UniRule"/>
</dbReference>
<feature type="disulfide bond" evidence="17">
    <location>
        <begin position="205"/>
        <end position="239"/>
    </location>
</feature>
<evidence type="ECO:0000256" key="6">
    <source>
        <dbReference type="ARBA" id="ARBA00022617"/>
    </source>
</evidence>
<feature type="binding site" evidence="15">
    <location>
        <position position="83"/>
    </location>
    <ligand>
        <name>Ca(2+)</name>
        <dbReference type="ChEBI" id="CHEBI:29108"/>
        <label>1</label>
    </ligand>
</feature>
<dbReference type="EC" id="1.11.1.7" evidence="4 18"/>
<feature type="disulfide bond" evidence="17">
    <location>
        <begin position="44"/>
        <end position="120"/>
    </location>
</feature>
<evidence type="ECO:0000256" key="1">
    <source>
        <dbReference type="ARBA" id="ARBA00000189"/>
    </source>
</evidence>
<dbReference type="SUPFAM" id="SSF48113">
    <property type="entry name" value="Heme-dependent peroxidases"/>
    <property type="match status" value="1"/>
</dbReference>
<feature type="disulfide bond" evidence="17">
    <location>
        <begin position="77"/>
        <end position="82"/>
    </location>
</feature>
<dbReference type="GO" id="GO:0006979">
    <property type="term" value="P:response to oxidative stress"/>
    <property type="evidence" value="ECO:0007669"/>
    <property type="project" value="UniProtKB-UniRule"/>
</dbReference>
<dbReference type="GO" id="GO:0020037">
    <property type="term" value="F:heme binding"/>
    <property type="evidence" value="ECO:0007669"/>
    <property type="project" value="UniProtKB-UniRule"/>
</dbReference>
<dbReference type="InterPro" id="IPR000823">
    <property type="entry name" value="Peroxidase_pln"/>
</dbReference>
<feature type="binding site" evidence="15">
    <location>
        <position position="252"/>
    </location>
    <ligand>
        <name>Ca(2+)</name>
        <dbReference type="ChEBI" id="CHEBI:29108"/>
        <label>2</label>
    </ligand>
</feature>
<accession>A0A4S8J7I2</accession>
<dbReference type="GO" id="GO:0005576">
    <property type="term" value="C:extracellular region"/>
    <property type="evidence" value="ECO:0007669"/>
    <property type="project" value="UniProtKB-SubCell"/>
</dbReference>
<dbReference type="PRINTS" id="PR00461">
    <property type="entry name" value="PLPEROXIDASE"/>
</dbReference>
<keyword evidence="6 18" id="KW-0349">Heme</keyword>
<feature type="binding site" evidence="15">
    <location>
        <position position="94"/>
    </location>
    <ligand>
        <name>Ca(2+)</name>
        <dbReference type="ChEBI" id="CHEBI:29108"/>
        <label>1</label>
    </ligand>
</feature>
<dbReference type="AlphaFoldDB" id="A0A4S8J7I2"/>
<keyword evidence="13 18" id="KW-0376">Hydrogen peroxide</keyword>
<evidence type="ECO:0000256" key="8">
    <source>
        <dbReference type="ARBA" id="ARBA00022837"/>
    </source>
</evidence>
<evidence type="ECO:0000256" key="17">
    <source>
        <dbReference type="PIRSR" id="PIRSR600823-5"/>
    </source>
</evidence>
<keyword evidence="7 15" id="KW-0479">Metal-binding</keyword>
<dbReference type="InterPro" id="IPR019793">
    <property type="entry name" value="Peroxidases_heam-ligand_BS"/>
</dbReference>
<dbReference type="PRINTS" id="PR00458">
    <property type="entry name" value="PEROXIDASE"/>
</dbReference>
<dbReference type="PROSITE" id="PS00435">
    <property type="entry name" value="PEROXIDASE_1"/>
    <property type="match status" value="1"/>
</dbReference>
<evidence type="ECO:0000256" key="5">
    <source>
        <dbReference type="ARBA" id="ARBA00022559"/>
    </source>
</evidence>
<evidence type="ECO:0000256" key="2">
    <source>
        <dbReference type="ARBA" id="ARBA00002322"/>
    </source>
</evidence>
<dbReference type="EMBL" id="PYDT01000006">
    <property type="protein sequence ID" value="THU57538.1"/>
    <property type="molecule type" value="Genomic_DNA"/>
</dbReference>
<dbReference type="Gene3D" id="1.10.420.10">
    <property type="entry name" value="Peroxidase, domain 2"/>
    <property type="match status" value="1"/>
</dbReference>
<evidence type="ECO:0000256" key="9">
    <source>
        <dbReference type="ARBA" id="ARBA00023002"/>
    </source>
</evidence>
<evidence type="ECO:0000259" key="19">
    <source>
        <dbReference type="PROSITE" id="PS50873"/>
    </source>
</evidence>
<comment type="cofactor">
    <cofactor evidence="15 18">
        <name>heme b</name>
        <dbReference type="ChEBI" id="CHEBI:60344"/>
    </cofactor>
    <text evidence="15 18">Binds 1 heme b (iron(II)-protoporphyrin IX) group per subunit.</text>
</comment>
<dbReference type="GO" id="GO:0140825">
    <property type="term" value="F:lactoperoxidase activity"/>
    <property type="evidence" value="ECO:0007669"/>
    <property type="project" value="UniProtKB-EC"/>
</dbReference>
<comment type="similarity">
    <text evidence="18">Belongs to the peroxidase family. Classical plant (class III) peroxidase subfamily.</text>
</comment>
<evidence type="ECO:0000256" key="15">
    <source>
        <dbReference type="PIRSR" id="PIRSR600823-3"/>
    </source>
</evidence>
<keyword evidence="18" id="KW-0964">Secreted</keyword>
<reference evidence="20 21" key="1">
    <citation type="journal article" date="2019" name="Nat. Plants">
        <title>Genome sequencing of Musa balbisiana reveals subgenome evolution and function divergence in polyploid bananas.</title>
        <authorList>
            <person name="Yao X."/>
        </authorList>
    </citation>
    <scope>NUCLEOTIDE SEQUENCE [LARGE SCALE GENOMIC DNA]</scope>
    <source>
        <strain evidence="21">cv. DH-PKW</strain>
        <tissue evidence="20">Leaves</tissue>
    </source>
</reference>
<feature type="active site" description="Proton acceptor" evidence="14">
    <location>
        <position position="75"/>
    </location>
</feature>
<dbReference type="PANTHER" id="PTHR31517">
    <property type="match status" value="1"/>
</dbReference>
<comment type="catalytic activity">
    <reaction evidence="1 18">
        <text>2 a phenolic donor + H2O2 = 2 a phenolic radical donor + 2 H2O</text>
        <dbReference type="Rhea" id="RHEA:56136"/>
        <dbReference type="ChEBI" id="CHEBI:15377"/>
        <dbReference type="ChEBI" id="CHEBI:16240"/>
        <dbReference type="ChEBI" id="CHEBI:139520"/>
        <dbReference type="ChEBI" id="CHEBI:139521"/>
        <dbReference type="EC" id="1.11.1.7"/>
    </reaction>
</comment>
<evidence type="ECO:0000256" key="14">
    <source>
        <dbReference type="PIRSR" id="PIRSR600823-1"/>
    </source>
</evidence>
<dbReference type="FunFam" id="1.10.420.10:FF:000001">
    <property type="entry name" value="Peroxidase"/>
    <property type="match status" value="1"/>
</dbReference>
<feature type="binding site" evidence="15">
    <location>
        <position position="255"/>
    </location>
    <ligand>
        <name>Ca(2+)</name>
        <dbReference type="ChEBI" id="CHEBI:29108"/>
        <label>2</label>
    </ligand>
</feature>
<keyword evidence="5 18" id="KW-0575">Peroxidase</keyword>
<evidence type="ECO:0000256" key="3">
    <source>
        <dbReference type="ARBA" id="ARBA00006873"/>
    </source>
</evidence>
<feature type="binding site" evidence="15">
    <location>
        <position position="76"/>
    </location>
    <ligand>
        <name>Ca(2+)</name>
        <dbReference type="ChEBI" id="CHEBI:29108"/>
        <label>1</label>
    </ligand>
</feature>
<proteinExistence type="inferred from homology"/>
<feature type="binding site" evidence="15">
    <location>
        <position position="260"/>
    </location>
    <ligand>
        <name>Ca(2+)</name>
        <dbReference type="ChEBI" id="CHEBI:29108"/>
        <label>2</label>
    </ligand>
</feature>
<feature type="domain" description="Plant heme peroxidase family profile" evidence="19">
    <location>
        <begin position="34"/>
        <end position="332"/>
    </location>
</feature>
<evidence type="ECO:0000256" key="12">
    <source>
        <dbReference type="ARBA" id="ARBA00023283"/>
    </source>
</evidence>
<dbReference type="InterPro" id="IPR010255">
    <property type="entry name" value="Haem_peroxidase_sf"/>
</dbReference>
<dbReference type="InterPro" id="IPR033905">
    <property type="entry name" value="Secretory_peroxidase"/>
</dbReference>
<keyword evidence="8 15" id="KW-0106">Calcium</keyword>
<comment type="caution">
    <text evidence="20">The sequence shown here is derived from an EMBL/GenBank/DDBJ whole genome shotgun (WGS) entry which is preliminary data.</text>
</comment>
<protein>
    <recommendedName>
        <fullName evidence="4 18">Peroxidase</fullName>
        <ecNumber evidence="4 18">1.11.1.7</ecNumber>
    </recommendedName>
</protein>
<dbReference type="Pfam" id="PF00141">
    <property type="entry name" value="peroxidase"/>
    <property type="match status" value="1"/>
</dbReference>
<comment type="cofactor">
    <cofactor evidence="15 18">
        <name>Ca(2+)</name>
        <dbReference type="ChEBI" id="CHEBI:29108"/>
    </cofactor>
    <text evidence="15 18">Binds 2 calcium ions per subunit.</text>
</comment>
<evidence type="ECO:0000313" key="20">
    <source>
        <dbReference type="EMBL" id="THU57538.1"/>
    </source>
</evidence>
<feature type="binding site" evidence="15">
    <location>
        <position position="85"/>
    </location>
    <ligand>
        <name>Ca(2+)</name>
        <dbReference type="ChEBI" id="CHEBI:29108"/>
        <label>1</label>
    </ligand>
</feature>
<dbReference type="CDD" id="cd00693">
    <property type="entry name" value="secretory_peroxidase"/>
    <property type="match status" value="1"/>
</dbReference>
<keyword evidence="21" id="KW-1185">Reference proteome</keyword>